<dbReference type="GO" id="GO:0016787">
    <property type="term" value="F:hydrolase activity"/>
    <property type="evidence" value="ECO:0007669"/>
    <property type="project" value="UniProtKB-KW"/>
</dbReference>
<keyword evidence="1" id="KW-0378">Hydrolase</keyword>
<reference evidence="1 2" key="1">
    <citation type="journal article" date="2019" name="Environ. Microbiol.">
        <title>An active ?-lactamase is a part of an orchestrated cell wall stress resistance network of Bacillus subtilis and related rhizosphere species.</title>
        <authorList>
            <person name="Bucher T."/>
            <person name="Keren-Paz A."/>
            <person name="Hausser J."/>
            <person name="Olender T."/>
            <person name="Cytryn E."/>
            <person name="Kolodkin-Gal I."/>
        </authorList>
    </citation>
    <scope>NUCLEOTIDE SEQUENCE [LARGE SCALE GENOMIC DNA]</scope>
    <source>
        <strain evidence="1 2">I32</strain>
    </source>
</reference>
<name>A0A9X9F489_BACCE</name>
<proteinExistence type="predicted"/>
<gene>
    <name evidence="1" type="ORF">FC695_25735</name>
</gene>
<dbReference type="Proteomes" id="UP000308444">
    <property type="component" value="Unassembled WGS sequence"/>
</dbReference>
<protein>
    <submittedName>
        <fullName evidence="1">Alpha/beta hydrolase</fullName>
    </submittedName>
</protein>
<organism evidence="1 2">
    <name type="scientific">Bacillus cereus</name>
    <dbReference type="NCBI Taxonomy" id="1396"/>
    <lineage>
        <taxon>Bacteria</taxon>
        <taxon>Bacillati</taxon>
        <taxon>Bacillota</taxon>
        <taxon>Bacilli</taxon>
        <taxon>Bacillales</taxon>
        <taxon>Bacillaceae</taxon>
        <taxon>Bacillus</taxon>
        <taxon>Bacillus cereus group</taxon>
    </lineage>
</organism>
<dbReference type="AlphaFoldDB" id="A0A9X9F489"/>
<sequence>EHGLALIDEIPNSVLLTLKGAGHENHPDDWESIINAVSKHTSKI</sequence>
<evidence type="ECO:0000313" key="1">
    <source>
        <dbReference type="EMBL" id="TKI96874.1"/>
    </source>
</evidence>
<feature type="non-terminal residue" evidence="1">
    <location>
        <position position="1"/>
    </location>
</feature>
<accession>A0A9X9F489</accession>
<comment type="caution">
    <text evidence="1">The sequence shown here is derived from an EMBL/GenBank/DDBJ whole genome shotgun (WGS) entry which is preliminary data.</text>
</comment>
<evidence type="ECO:0000313" key="2">
    <source>
        <dbReference type="Proteomes" id="UP000308444"/>
    </source>
</evidence>
<dbReference type="EMBL" id="SZOH01002110">
    <property type="protein sequence ID" value="TKI96874.1"/>
    <property type="molecule type" value="Genomic_DNA"/>
</dbReference>